<dbReference type="RefSeq" id="WP_050740060.1">
    <property type="nucleotide sequence ID" value="NZ_LGYO01000022.1"/>
</dbReference>
<dbReference type="OrthoDB" id="1809626at2"/>
<dbReference type="InterPro" id="IPR009229">
    <property type="entry name" value="AgrD"/>
</dbReference>
<comment type="caution">
    <text evidence="2">The sequence shown here is derived from an EMBL/GenBank/DDBJ whole genome shotgun (WGS) entry which is preliminary data.</text>
</comment>
<dbReference type="AlphaFoldDB" id="A0A0L6TZS6"/>
<accession>A0A0L6TZS6</accession>
<dbReference type="EMBL" id="LGYO01000022">
    <property type="protein sequence ID" value="KNZ41766.1"/>
    <property type="molecule type" value="Genomic_DNA"/>
</dbReference>
<evidence type="ECO:0000256" key="1">
    <source>
        <dbReference type="SAM" id="Phobius"/>
    </source>
</evidence>
<keyword evidence="1" id="KW-0472">Membrane</keyword>
<keyword evidence="1" id="KW-1133">Transmembrane helix</keyword>
<dbReference type="PROSITE" id="PS51257">
    <property type="entry name" value="PROKAR_LIPOPROTEIN"/>
    <property type="match status" value="1"/>
</dbReference>
<keyword evidence="1" id="KW-0812">Transmembrane</keyword>
<evidence type="ECO:0000313" key="2">
    <source>
        <dbReference type="EMBL" id="KNZ41766.1"/>
    </source>
</evidence>
<feature type="transmembrane region" description="Helical" evidence="1">
    <location>
        <begin position="6"/>
        <end position="29"/>
    </location>
</feature>
<organism evidence="2 3">
    <name type="scientific">Acetobacterium bakii</name>
    <dbReference type="NCBI Taxonomy" id="52689"/>
    <lineage>
        <taxon>Bacteria</taxon>
        <taxon>Bacillati</taxon>
        <taxon>Bacillota</taxon>
        <taxon>Clostridia</taxon>
        <taxon>Eubacteriales</taxon>
        <taxon>Eubacteriaceae</taxon>
        <taxon>Acetobacterium</taxon>
    </lineage>
</organism>
<proteinExistence type="predicted"/>
<keyword evidence="3" id="KW-1185">Reference proteome</keyword>
<gene>
    <name evidence="2" type="ORF">AKG39_09010</name>
</gene>
<dbReference type="NCBIfam" id="TIGR04223">
    <property type="entry name" value="quorum_AgrD"/>
    <property type="match status" value="1"/>
</dbReference>
<dbReference type="Proteomes" id="UP000036873">
    <property type="component" value="Unassembled WGS sequence"/>
</dbReference>
<evidence type="ECO:0000313" key="3">
    <source>
        <dbReference type="Proteomes" id="UP000036873"/>
    </source>
</evidence>
<sequence>MKNKIYGVIAVVVTSLAVLMSTSACFFFINQPEEPTCLRGE</sequence>
<reference evidence="3" key="1">
    <citation type="submission" date="2015-07" db="EMBL/GenBank/DDBJ databases">
        <title>Draft genome sequence of Acetobacterium bakii DSM 8293, a potential psychrophilic chemical producer through syngas fermentation.</title>
        <authorList>
            <person name="Song Y."/>
            <person name="Hwang S."/>
            <person name="Cho B.-K."/>
        </authorList>
    </citation>
    <scope>NUCLEOTIDE SEQUENCE [LARGE SCALE GENOMIC DNA]</scope>
    <source>
        <strain evidence="3">DSM 8239</strain>
    </source>
</reference>
<name>A0A0L6TZS6_9FIRM</name>
<dbReference type="STRING" id="52689.AKG39_09010"/>
<protein>
    <submittedName>
        <fullName evidence="2">Cyclic lactone autoinducer peptide</fullName>
    </submittedName>
</protein>